<feature type="compositionally biased region" description="Basic and acidic residues" evidence="1">
    <location>
        <begin position="63"/>
        <end position="72"/>
    </location>
</feature>
<feature type="compositionally biased region" description="Low complexity" evidence="1">
    <location>
        <begin position="35"/>
        <end position="45"/>
    </location>
</feature>
<evidence type="ECO:0000256" key="1">
    <source>
        <dbReference type="SAM" id="MobiDB-lite"/>
    </source>
</evidence>
<evidence type="ECO:0000313" key="2">
    <source>
        <dbReference type="EMBL" id="MBT0773789.1"/>
    </source>
</evidence>
<dbReference type="EMBL" id="JAHBAY010000020">
    <property type="protein sequence ID" value="MBT0773789.1"/>
    <property type="molecule type" value="Genomic_DNA"/>
</dbReference>
<sequence>MSVANQHNVFSSYGAMHMQRQLISHPGLHTDETSAAAQQAAAALATKDSLHEAHSISATSTENKAHGFDRRSSSGSSTAAGAGSAGGSGTLEPDGGSAGGTPEQARQDLPQLGATLDVYL</sequence>
<name>A0ABS5TSL2_9ACTN</name>
<dbReference type="Proteomes" id="UP001197247">
    <property type="component" value="Unassembled WGS sequence"/>
</dbReference>
<proteinExistence type="predicted"/>
<evidence type="ECO:0000313" key="3">
    <source>
        <dbReference type="Proteomes" id="UP001197247"/>
    </source>
</evidence>
<feature type="compositionally biased region" description="Low complexity" evidence="1">
    <location>
        <begin position="73"/>
        <end position="82"/>
    </location>
</feature>
<gene>
    <name evidence="2" type="ORF">KIH74_32890</name>
</gene>
<reference evidence="2 3" key="1">
    <citation type="submission" date="2021-05" db="EMBL/GenBank/DDBJ databases">
        <title>Kineosporia and Streptomyces sp. nov. two new marine actinobacteria isolated from Coral.</title>
        <authorList>
            <person name="Buangrab K."/>
            <person name="Sutthacheep M."/>
            <person name="Yeemin T."/>
            <person name="Harunari E."/>
            <person name="Igarashi Y."/>
            <person name="Kanchanasin P."/>
            <person name="Tanasupawat S."/>
            <person name="Phongsopitanun W."/>
        </authorList>
    </citation>
    <scope>NUCLEOTIDE SEQUENCE [LARGE SCALE GENOMIC DNA]</scope>
    <source>
        <strain evidence="2 3">J2-2</strain>
    </source>
</reference>
<accession>A0ABS5TSL2</accession>
<dbReference type="RefSeq" id="WP_214160329.1">
    <property type="nucleotide sequence ID" value="NZ_JAHBAY010000020.1"/>
</dbReference>
<organism evidence="2 3">
    <name type="scientific">Kineosporia corallincola</name>
    <dbReference type="NCBI Taxonomy" id="2835133"/>
    <lineage>
        <taxon>Bacteria</taxon>
        <taxon>Bacillati</taxon>
        <taxon>Actinomycetota</taxon>
        <taxon>Actinomycetes</taxon>
        <taxon>Kineosporiales</taxon>
        <taxon>Kineosporiaceae</taxon>
        <taxon>Kineosporia</taxon>
    </lineage>
</organism>
<comment type="caution">
    <text evidence="2">The sequence shown here is derived from an EMBL/GenBank/DDBJ whole genome shotgun (WGS) entry which is preliminary data.</text>
</comment>
<feature type="region of interest" description="Disordered" evidence="1">
    <location>
        <begin position="24"/>
        <end position="120"/>
    </location>
</feature>
<keyword evidence="3" id="KW-1185">Reference proteome</keyword>
<protein>
    <submittedName>
        <fullName evidence="2">Uncharacterized protein</fullName>
    </submittedName>
</protein>